<organism evidence="1 2">
    <name type="scientific">Halorubrum pallidum</name>
    <dbReference type="NCBI Taxonomy" id="1526114"/>
    <lineage>
        <taxon>Archaea</taxon>
        <taxon>Methanobacteriati</taxon>
        <taxon>Methanobacteriota</taxon>
        <taxon>Stenosarchaea group</taxon>
        <taxon>Halobacteria</taxon>
        <taxon>Halobacteriales</taxon>
        <taxon>Haloferacaceae</taxon>
        <taxon>Halorubrum</taxon>
    </lineage>
</organism>
<dbReference type="AlphaFoldDB" id="A0ABD5T0K6"/>
<accession>A0ABD5T0K6</accession>
<dbReference type="EMBL" id="JBHSWT010000226">
    <property type="protein sequence ID" value="MFC6771013.1"/>
    <property type="molecule type" value="Genomic_DNA"/>
</dbReference>
<evidence type="ECO:0000313" key="1">
    <source>
        <dbReference type="EMBL" id="MFC6771013.1"/>
    </source>
</evidence>
<proteinExistence type="predicted"/>
<dbReference type="Proteomes" id="UP001596274">
    <property type="component" value="Unassembled WGS sequence"/>
</dbReference>
<protein>
    <submittedName>
        <fullName evidence="1">Peptidase</fullName>
    </submittedName>
</protein>
<keyword evidence="2" id="KW-1185">Reference proteome</keyword>
<reference evidence="1 2" key="1">
    <citation type="journal article" date="2019" name="Int. J. Syst. Evol. Microbiol.">
        <title>The Global Catalogue of Microorganisms (GCM) 10K type strain sequencing project: providing services to taxonomists for standard genome sequencing and annotation.</title>
        <authorList>
            <consortium name="The Broad Institute Genomics Platform"/>
            <consortium name="The Broad Institute Genome Sequencing Center for Infectious Disease"/>
            <person name="Wu L."/>
            <person name="Ma J."/>
        </authorList>
    </citation>
    <scope>NUCLEOTIDE SEQUENCE [LARGE SCALE GENOMIC DNA]</scope>
    <source>
        <strain evidence="1 2">PJ61</strain>
    </source>
</reference>
<comment type="caution">
    <text evidence="1">The sequence shown here is derived from an EMBL/GenBank/DDBJ whole genome shotgun (WGS) entry which is preliminary data.</text>
</comment>
<name>A0ABD5T0K6_9EURY</name>
<feature type="non-terminal residue" evidence="1">
    <location>
        <position position="1"/>
    </location>
</feature>
<gene>
    <name evidence="1" type="ORF">ACFQDD_05700</name>
</gene>
<sequence>VEPATGDWSTWFAVQPPLGDRIARLRERAS</sequence>
<evidence type="ECO:0000313" key="2">
    <source>
        <dbReference type="Proteomes" id="UP001596274"/>
    </source>
</evidence>